<gene>
    <name evidence="1" type="ORF">G7B40_038975</name>
</gene>
<dbReference type="EMBL" id="JAALHA020000035">
    <property type="protein sequence ID" value="MDR9900489.1"/>
    <property type="molecule type" value="Genomic_DNA"/>
</dbReference>
<dbReference type="SUPFAM" id="SSF46785">
    <property type="entry name" value="Winged helix' DNA-binding domain"/>
    <property type="match status" value="1"/>
</dbReference>
<dbReference type="InterPro" id="IPR036390">
    <property type="entry name" value="WH_DNA-bd_sf"/>
</dbReference>
<dbReference type="RefSeq" id="WP_243902593.1">
    <property type="nucleotide sequence ID" value="NZ_CAWQFN010000500.1"/>
</dbReference>
<dbReference type="Gene3D" id="1.10.10.10">
    <property type="entry name" value="Winged helix-like DNA-binding domain superfamily/Winged helix DNA-binding domain"/>
    <property type="match status" value="1"/>
</dbReference>
<evidence type="ECO:0000313" key="2">
    <source>
        <dbReference type="Proteomes" id="UP000667802"/>
    </source>
</evidence>
<dbReference type="InterPro" id="IPR036388">
    <property type="entry name" value="WH-like_DNA-bd_sf"/>
</dbReference>
<reference evidence="2" key="1">
    <citation type="journal article" date="2021" name="Science">
        <title>Hunting the eagle killer: A cyanobacterial neurotoxin causes vacuolar myelinopathy.</title>
        <authorList>
            <person name="Breinlinger S."/>
            <person name="Phillips T.J."/>
            <person name="Haram B.N."/>
            <person name="Mares J."/>
            <person name="Martinez Yerena J.A."/>
            <person name="Hrouzek P."/>
            <person name="Sobotka R."/>
            <person name="Henderson W.M."/>
            <person name="Schmieder P."/>
            <person name="Williams S.M."/>
            <person name="Lauderdale J.D."/>
            <person name="Wilde H.D."/>
            <person name="Gerrin W."/>
            <person name="Kust A."/>
            <person name="Washington J.W."/>
            <person name="Wagner C."/>
            <person name="Geier B."/>
            <person name="Liebeke M."/>
            <person name="Enke H."/>
            <person name="Niedermeyer T.H.J."/>
            <person name="Wilde S.B."/>
        </authorList>
    </citation>
    <scope>NUCLEOTIDE SEQUENCE [LARGE SCALE GENOMIC DNA]</scope>
    <source>
        <strain evidence="2">Thurmond2011</strain>
    </source>
</reference>
<dbReference type="AlphaFoldDB" id="A0AAP5IGU2"/>
<protein>
    <submittedName>
        <fullName evidence="1">MarR family transcriptional regulator</fullName>
    </submittedName>
</protein>
<evidence type="ECO:0000313" key="1">
    <source>
        <dbReference type="EMBL" id="MDR9900489.1"/>
    </source>
</evidence>
<keyword evidence="2" id="KW-1185">Reference proteome</keyword>
<dbReference type="Proteomes" id="UP000667802">
    <property type="component" value="Unassembled WGS sequence"/>
</dbReference>
<organism evidence="1 2">
    <name type="scientific">Aetokthonos hydrillicola Thurmond2011</name>
    <dbReference type="NCBI Taxonomy" id="2712845"/>
    <lineage>
        <taxon>Bacteria</taxon>
        <taxon>Bacillati</taxon>
        <taxon>Cyanobacteriota</taxon>
        <taxon>Cyanophyceae</taxon>
        <taxon>Nostocales</taxon>
        <taxon>Hapalosiphonaceae</taxon>
        <taxon>Aetokthonos</taxon>
    </lineage>
</organism>
<accession>A0AAP5IGU2</accession>
<proteinExistence type="predicted"/>
<name>A0AAP5IGU2_9CYAN</name>
<comment type="caution">
    <text evidence="1">The sequence shown here is derived from an EMBL/GenBank/DDBJ whole genome shotgun (WGS) entry which is preliminary data.</text>
</comment>
<sequence length="182" mass="20431">MTEKIRGKFYPLQNSEWVECCKSLTKSQLSVLYYLRSIDPYSNGITVKSSHLAEKLGITKRAVNAAISVLVEKSYLDKSYLPDQIDSIEEQVRAALLKEVGGQTEVITAVGRIDLLTSSEVIEIKNINDWKEALGKILAYSAFFPSHNKRIHLFGRPDLTKLALAQATCTEFSVTVTFEEVR</sequence>